<proteinExistence type="inferred from homology"/>
<evidence type="ECO:0000256" key="3">
    <source>
        <dbReference type="ARBA" id="ARBA00022801"/>
    </source>
</evidence>
<evidence type="ECO:0000256" key="1">
    <source>
        <dbReference type="ARBA" id="ARBA00008225"/>
    </source>
</evidence>
<evidence type="ECO:0000313" key="8">
    <source>
        <dbReference type="RefSeq" id="XP_030380912.1"/>
    </source>
</evidence>
<dbReference type="InterPro" id="IPR040154">
    <property type="entry name" value="Biotinidase/VNN"/>
</dbReference>
<dbReference type="Proteomes" id="UP000504634">
    <property type="component" value="Unplaced"/>
</dbReference>
<keyword evidence="7" id="KW-1185">Reference proteome</keyword>
<reference evidence="8" key="1">
    <citation type="submission" date="2025-08" db="UniProtKB">
        <authorList>
            <consortium name="RefSeq"/>
        </authorList>
    </citation>
    <scope>IDENTIFICATION</scope>
    <source>
        <strain evidence="8">11010-0011.00</strain>
        <tissue evidence="8">Whole body</tissue>
    </source>
</reference>
<dbReference type="PANTHER" id="PTHR10609:SF14">
    <property type="entry name" value="BIOTINIDASE"/>
    <property type="match status" value="1"/>
</dbReference>
<dbReference type="PANTHER" id="PTHR10609">
    <property type="entry name" value="BIOTINIDASE-RELATED"/>
    <property type="match status" value="1"/>
</dbReference>
<dbReference type="OrthoDB" id="10250282at2759"/>
<keyword evidence="4" id="KW-0325">Glycoprotein</keyword>
<keyword evidence="2 5" id="KW-0732">Signal</keyword>
<evidence type="ECO:0000256" key="5">
    <source>
        <dbReference type="SAM" id="SignalP"/>
    </source>
</evidence>
<dbReference type="InterPro" id="IPR036526">
    <property type="entry name" value="C-N_Hydrolase_sf"/>
</dbReference>
<dbReference type="Pfam" id="PF19018">
    <property type="entry name" value="Vanin_C"/>
    <property type="match status" value="1"/>
</dbReference>
<name>A0A6J2U1A1_DROLE</name>
<dbReference type="RefSeq" id="XP_030380912.1">
    <property type="nucleotide sequence ID" value="XM_030525052.1"/>
</dbReference>
<keyword evidence="3" id="KW-0378">Hydrolase</keyword>
<feature type="signal peptide" evidence="5">
    <location>
        <begin position="1"/>
        <end position="23"/>
    </location>
</feature>
<dbReference type="CDD" id="cd07567">
    <property type="entry name" value="biotinidase_like"/>
    <property type="match status" value="1"/>
</dbReference>
<sequence>MAKWSTVVRVVCLLAMFARISLQAAITSDTPDEDFYTAGVVEFYYNIDSDMNQAWSENLLGFLEIIGSENASATDIIVFPEATLNSQQTATFVPEPKLLIVPCLDDPNATYYHELLVRISCAAREFSKYVVINVNEKQVCSENAQNDPRPCAPNDLNIYNTNVVFDRNGTVMSRYRKVHLYGEPRNTTYEQERVFFETDFGVTFGHFICFDILFYTPAHELIVEADIRDFVFPSMWFSQLPFLTAVQFQHAWAYANNVNLLAAGASRPEVGSSGTGIYHGREGTLVSVLNMQEGEQRIYVARVPKFKGRMTGSRRRTISAALPRKISQAQSFEESYIKLKRDSLENYENEPLELVATEAGNLTRQLCHGNFCCDFDIAWRPVMEQEATEDLYSYRLGVYDGERNEQDVDNNYLRNCAIFTCTGPSIEQCGMMFESKGQSNVIFTRIVIEAAFPKSREFLLLPDSLREDLLPLEPSQFDWSTTEVGYYQFTRYSLHEGVEVPNLLTFAIYGNYYDDQCTFSGQLNAECGYIAQEDEPGGASSLTLQLGGYWVVLGAALVVARSCFAFV</sequence>
<gene>
    <name evidence="8" type="primary">LOC115628822</name>
</gene>
<evidence type="ECO:0000259" key="6">
    <source>
        <dbReference type="PROSITE" id="PS50263"/>
    </source>
</evidence>
<dbReference type="Gene3D" id="3.60.110.10">
    <property type="entry name" value="Carbon-nitrogen hydrolase"/>
    <property type="match status" value="1"/>
</dbReference>
<evidence type="ECO:0000313" key="7">
    <source>
        <dbReference type="Proteomes" id="UP000504634"/>
    </source>
</evidence>
<dbReference type="GeneID" id="115628822"/>
<accession>A0A6J2U1A1</accession>
<dbReference type="PROSITE" id="PS50263">
    <property type="entry name" value="CN_HYDROLASE"/>
    <property type="match status" value="1"/>
</dbReference>
<dbReference type="InterPro" id="IPR012101">
    <property type="entry name" value="Biotinidase-like_euk"/>
</dbReference>
<dbReference type="GO" id="GO:0016811">
    <property type="term" value="F:hydrolase activity, acting on carbon-nitrogen (but not peptide) bonds, in linear amides"/>
    <property type="evidence" value="ECO:0007669"/>
    <property type="project" value="InterPro"/>
</dbReference>
<feature type="chain" id="PRO_5027084380" evidence="5">
    <location>
        <begin position="24"/>
        <end position="567"/>
    </location>
</feature>
<dbReference type="AlphaFoldDB" id="A0A6J2U1A1"/>
<dbReference type="Pfam" id="PF00795">
    <property type="entry name" value="CN_hydrolase"/>
    <property type="match status" value="1"/>
</dbReference>
<dbReference type="InterPro" id="IPR043957">
    <property type="entry name" value="Vanin_C"/>
</dbReference>
<organism evidence="7 8">
    <name type="scientific">Drosophila lebanonensis</name>
    <name type="common">Fruit fly</name>
    <name type="synonym">Scaptodrosophila lebanonensis</name>
    <dbReference type="NCBI Taxonomy" id="7225"/>
    <lineage>
        <taxon>Eukaryota</taxon>
        <taxon>Metazoa</taxon>
        <taxon>Ecdysozoa</taxon>
        <taxon>Arthropoda</taxon>
        <taxon>Hexapoda</taxon>
        <taxon>Insecta</taxon>
        <taxon>Pterygota</taxon>
        <taxon>Neoptera</taxon>
        <taxon>Endopterygota</taxon>
        <taxon>Diptera</taxon>
        <taxon>Brachycera</taxon>
        <taxon>Muscomorpha</taxon>
        <taxon>Ephydroidea</taxon>
        <taxon>Drosophilidae</taxon>
        <taxon>Scaptodrosophila</taxon>
    </lineage>
</organism>
<feature type="domain" description="CN hydrolase" evidence="6">
    <location>
        <begin position="36"/>
        <end position="305"/>
    </location>
</feature>
<comment type="similarity">
    <text evidence="1">Belongs to the carbon-nitrogen hydrolase superfamily. BTD/VNN family.</text>
</comment>
<evidence type="ECO:0000256" key="4">
    <source>
        <dbReference type="ARBA" id="ARBA00023180"/>
    </source>
</evidence>
<protein>
    <submittedName>
        <fullName evidence="8">Vanin-like protein 2</fullName>
    </submittedName>
</protein>
<dbReference type="InterPro" id="IPR003010">
    <property type="entry name" value="C-N_Hydrolase"/>
</dbReference>
<evidence type="ECO:0000256" key="2">
    <source>
        <dbReference type="ARBA" id="ARBA00022729"/>
    </source>
</evidence>
<dbReference type="SUPFAM" id="SSF56317">
    <property type="entry name" value="Carbon-nitrogen hydrolase"/>
    <property type="match status" value="1"/>
</dbReference>